<dbReference type="RefSeq" id="WP_160905051.1">
    <property type="nucleotide sequence ID" value="NZ_WVHS01000001.1"/>
</dbReference>
<dbReference type="AlphaFoldDB" id="A0A7K1XSX0"/>
<keyword evidence="1" id="KW-0732">Signal</keyword>
<accession>A0A7K1XSX0</accession>
<proteinExistence type="predicted"/>
<dbReference type="Proteomes" id="UP000451233">
    <property type="component" value="Unassembled WGS sequence"/>
</dbReference>
<evidence type="ECO:0000313" key="3">
    <source>
        <dbReference type="Proteomes" id="UP000451233"/>
    </source>
</evidence>
<dbReference type="EMBL" id="WVHS01000001">
    <property type="protein sequence ID" value="MXV14042.1"/>
    <property type="molecule type" value="Genomic_DNA"/>
</dbReference>
<evidence type="ECO:0000313" key="2">
    <source>
        <dbReference type="EMBL" id="MXV14042.1"/>
    </source>
</evidence>
<feature type="chain" id="PRO_5029847290" evidence="1">
    <location>
        <begin position="20"/>
        <end position="350"/>
    </location>
</feature>
<organism evidence="2 3">
    <name type="scientific">Hufsiella ginkgonis</name>
    <dbReference type="NCBI Taxonomy" id="2695274"/>
    <lineage>
        <taxon>Bacteria</taxon>
        <taxon>Pseudomonadati</taxon>
        <taxon>Bacteroidota</taxon>
        <taxon>Sphingobacteriia</taxon>
        <taxon>Sphingobacteriales</taxon>
        <taxon>Sphingobacteriaceae</taxon>
        <taxon>Hufsiella</taxon>
    </lineage>
</organism>
<dbReference type="Pfam" id="PF07642">
    <property type="entry name" value="BBP2"/>
    <property type="match status" value="1"/>
</dbReference>
<feature type="signal peptide" evidence="1">
    <location>
        <begin position="1"/>
        <end position="19"/>
    </location>
</feature>
<sequence length="350" mass="36723">MKKIILLAVALAAASYLKAQESTAVPLSISGSADTYFKYDFAKTPNIATSFATDQNSVSLGMIDLALKKTSGKASFVGELSFGPRGQFQSVPNGDGTTANDGNSFHVQNLNLTYAFTDKFSLAAGYFGTFIGYEVISPAGNFNYSTSYLFTNGPFQNAGVKATYAFSPKAGLMVGLFNEWNTYKASRGVSSIGAQLMVSPAEGWTAYLNVLNGGDAYGGYGTVLDLTTSYQITGSFKLGLNATDFRRAGENGGFSGSALYIQQAFSPAFALGVRGEYFKSKSGASGLTLSGVAPDESVTAITVSGNLKAGGLTFIPEIRFDNGSATQFFKENGSATKSASQFSLAAVYAF</sequence>
<gene>
    <name evidence="2" type="ORF">GS398_01925</name>
</gene>
<evidence type="ECO:0000256" key="1">
    <source>
        <dbReference type="SAM" id="SignalP"/>
    </source>
</evidence>
<keyword evidence="3" id="KW-1185">Reference proteome</keyword>
<dbReference type="InterPro" id="IPR011486">
    <property type="entry name" value="BBP2"/>
</dbReference>
<name>A0A7K1XSX0_9SPHI</name>
<comment type="caution">
    <text evidence="2">The sequence shown here is derived from an EMBL/GenBank/DDBJ whole genome shotgun (WGS) entry which is preliminary data.</text>
</comment>
<protein>
    <submittedName>
        <fullName evidence="2">Outer membrane beta-barrel protein</fullName>
    </submittedName>
</protein>
<reference evidence="2 3" key="1">
    <citation type="submission" date="2019-11" db="EMBL/GenBank/DDBJ databases">
        <title>Pedobacter sp. HMF7056 Genome sequencing and assembly.</title>
        <authorList>
            <person name="Kang H."/>
            <person name="Kim H."/>
            <person name="Joh K."/>
        </authorList>
    </citation>
    <scope>NUCLEOTIDE SEQUENCE [LARGE SCALE GENOMIC DNA]</scope>
    <source>
        <strain evidence="2 3">HMF7056</strain>
    </source>
</reference>